<organism evidence="3 4">
    <name type="scientific">Cellulomonas carbonis T26</name>
    <dbReference type="NCBI Taxonomy" id="947969"/>
    <lineage>
        <taxon>Bacteria</taxon>
        <taxon>Bacillati</taxon>
        <taxon>Actinomycetota</taxon>
        <taxon>Actinomycetes</taxon>
        <taxon>Micrococcales</taxon>
        <taxon>Cellulomonadaceae</taxon>
        <taxon>Cellulomonas</taxon>
    </lineage>
</organism>
<reference evidence="3 4" key="1">
    <citation type="submission" date="2013-08" db="EMBL/GenBank/DDBJ databases">
        <title>Genome sequencing of Cellulomonas carbonis T26.</title>
        <authorList>
            <person name="Chen F."/>
            <person name="Li Y."/>
            <person name="Wang G."/>
        </authorList>
    </citation>
    <scope>NUCLEOTIDE SEQUENCE [LARGE SCALE GENOMIC DNA]</scope>
    <source>
        <strain evidence="3 4">T26</strain>
    </source>
</reference>
<sequence length="169" mass="17226">MGAASERTWSASLRRTSSRGGMQGSLAGRPTLDAGGAPGVGSTAEVVTMAEARSVEERSAGSRRAAGRRVLVPVLGVAVVVLLAACAPGANELVGSVAPDGEGPFGFWWGLWHGLIAPITFIVSLFTETVGIYEAHNTGGWYDFGFLLGLTVSLGGGPGGAAARRRSRG</sequence>
<evidence type="ECO:0000256" key="1">
    <source>
        <dbReference type="SAM" id="MobiDB-lite"/>
    </source>
</evidence>
<keyword evidence="4" id="KW-1185">Reference proteome</keyword>
<feature type="transmembrane region" description="Helical" evidence="2">
    <location>
        <begin position="110"/>
        <end position="132"/>
    </location>
</feature>
<protein>
    <submittedName>
        <fullName evidence="3">Uncharacterized protein</fullName>
    </submittedName>
</protein>
<comment type="caution">
    <text evidence="3">The sequence shown here is derived from an EMBL/GenBank/DDBJ whole genome shotgun (WGS) entry which is preliminary data.</text>
</comment>
<keyword evidence="2" id="KW-0812">Transmembrane</keyword>
<feature type="transmembrane region" description="Helical" evidence="2">
    <location>
        <begin position="70"/>
        <end position="90"/>
    </location>
</feature>
<evidence type="ECO:0000313" key="3">
    <source>
        <dbReference type="EMBL" id="KGM12348.1"/>
    </source>
</evidence>
<dbReference type="AlphaFoldDB" id="A0A0A0BVD9"/>
<keyword evidence="2" id="KW-0472">Membrane</keyword>
<reference evidence="3 4" key="2">
    <citation type="journal article" date="2015" name="Stand. Genomic Sci.">
        <title>Draft genome sequence of Cellulomonas carbonis T26(T) and comparative analysis of six Cellulomonas genomes.</title>
        <authorList>
            <person name="Zhuang W."/>
            <person name="Zhang S."/>
            <person name="Xia X."/>
            <person name="Wang G."/>
        </authorList>
    </citation>
    <scope>NUCLEOTIDE SEQUENCE [LARGE SCALE GENOMIC DNA]</scope>
    <source>
        <strain evidence="3 4">T26</strain>
    </source>
</reference>
<name>A0A0A0BVD9_9CELL</name>
<feature type="region of interest" description="Disordered" evidence="1">
    <location>
        <begin position="1"/>
        <end position="40"/>
    </location>
</feature>
<dbReference type="Proteomes" id="UP000029839">
    <property type="component" value="Unassembled WGS sequence"/>
</dbReference>
<gene>
    <name evidence="3" type="ORF">N868_14800</name>
</gene>
<keyword evidence="2" id="KW-1133">Transmembrane helix</keyword>
<proteinExistence type="predicted"/>
<dbReference type="EMBL" id="AXCY01000005">
    <property type="protein sequence ID" value="KGM12348.1"/>
    <property type="molecule type" value="Genomic_DNA"/>
</dbReference>
<evidence type="ECO:0000256" key="2">
    <source>
        <dbReference type="SAM" id="Phobius"/>
    </source>
</evidence>
<accession>A0A0A0BVD9</accession>
<evidence type="ECO:0000313" key="4">
    <source>
        <dbReference type="Proteomes" id="UP000029839"/>
    </source>
</evidence>
<feature type="transmembrane region" description="Helical" evidence="2">
    <location>
        <begin position="144"/>
        <end position="163"/>
    </location>
</feature>
<feature type="compositionally biased region" description="Polar residues" evidence="1">
    <location>
        <begin position="7"/>
        <end position="20"/>
    </location>
</feature>